<sequence length="226" mass="25069">MSSYDMDGSPAPEAHKEAEPKKVSFRFCRECSNTLYPFEDEVNSKLMFACKICHYNEPAATACIYRNALKEEIAETAGNVQDVAQDPTVGISESSDDIAMHESGMDVEQEDDTDGAPAFCTLCGQEILCPFCGEPSQYGFALEAEDPEVDDSVEEQEKVELERRERALSGAGARHSHTPKTNVRNAAQEMPSSSKVSNATKRLEWCALFFVCCECQHVWSTIKDDK</sequence>
<feature type="domain" description="DNA-directed RNA polymerase II subunit RPB9-like zinc ribbon" evidence="2">
    <location>
        <begin position="26"/>
        <end position="79"/>
    </location>
</feature>
<dbReference type="GO" id="GO:0006351">
    <property type="term" value="P:DNA-templated transcription"/>
    <property type="evidence" value="ECO:0007669"/>
    <property type="project" value="InterPro"/>
</dbReference>
<dbReference type="Gene3D" id="2.20.25.10">
    <property type="match status" value="1"/>
</dbReference>
<feature type="region of interest" description="Disordered" evidence="1">
    <location>
        <begin position="163"/>
        <end position="195"/>
    </location>
</feature>
<proteinExistence type="predicted"/>
<reference evidence="3 4" key="1">
    <citation type="submission" date="2023-11" db="EMBL/GenBank/DDBJ databases">
        <title>An acidophilic fungus is an integral part of prey digestion in a carnivorous sundew plant.</title>
        <authorList>
            <person name="Tsai I.J."/>
        </authorList>
    </citation>
    <scope>NUCLEOTIDE SEQUENCE [LARGE SCALE GENOMIC DNA]</scope>
    <source>
        <strain evidence="3">169a</strain>
    </source>
</reference>
<dbReference type="EMBL" id="CP138588">
    <property type="protein sequence ID" value="WPH02752.1"/>
    <property type="molecule type" value="Genomic_DNA"/>
</dbReference>
<protein>
    <recommendedName>
        <fullName evidence="2">DNA-directed RNA polymerase II subunit RPB9-like zinc ribbon domain-containing protein</fullName>
    </recommendedName>
</protein>
<dbReference type="SUPFAM" id="SSF57783">
    <property type="entry name" value="Zinc beta-ribbon"/>
    <property type="match status" value="1"/>
</dbReference>
<feature type="compositionally biased region" description="Polar residues" evidence="1">
    <location>
        <begin position="179"/>
        <end position="195"/>
    </location>
</feature>
<evidence type="ECO:0000256" key="1">
    <source>
        <dbReference type="SAM" id="MobiDB-lite"/>
    </source>
</evidence>
<organism evidence="3 4">
    <name type="scientific">Acrodontium crateriforme</name>
    <dbReference type="NCBI Taxonomy" id="150365"/>
    <lineage>
        <taxon>Eukaryota</taxon>
        <taxon>Fungi</taxon>
        <taxon>Dikarya</taxon>
        <taxon>Ascomycota</taxon>
        <taxon>Pezizomycotina</taxon>
        <taxon>Dothideomycetes</taxon>
        <taxon>Dothideomycetidae</taxon>
        <taxon>Mycosphaerellales</taxon>
        <taxon>Teratosphaeriaceae</taxon>
        <taxon>Acrodontium</taxon>
    </lineage>
</organism>
<evidence type="ECO:0000259" key="2">
    <source>
        <dbReference type="SMART" id="SM00661"/>
    </source>
</evidence>
<accession>A0AAQ3M853</accession>
<evidence type="ECO:0000313" key="4">
    <source>
        <dbReference type="Proteomes" id="UP001303373"/>
    </source>
</evidence>
<dbReference type="InterPro" id="IPR001529">
    <property type="entry name" value="Zn_ribbon_RPB9"/>
</dbReference>
<evidence type="ECO:0000313" key="3">
    <source>
        <dbReference type="EMBL" id="WPH02752.1"/>
    </source>
</evidence>
<name>A0AAQ3M853_9PEZI</name>
<dbReference type="Pfam" id="PF02150">
    <property type="entry name" value="Zn_ribbon_RPB9"/>
    <property type="match status" value="1"/>
</dbReference>
<dbReference type="AlphaFoldDB" id="A0AAQ3M853"/>
<gene>
    <name evidence="3" type="ORF">R9X50_00562000</name>
</gene>
<dbReference type="Proteomes" id="UP001303373">
    <property type="component" value="Chromosome 9"/>
</dbReference>
<keyword evidence="4" id="KW-1185">Reference proteome</keyword>
<dbReference type="SMART" id="SM00661">
    <property type="entry name" value="RPOL9"/>
    <property type="match status" value="1"/>
</dbReference>